<dbReference type="EMBL" id="CAOF01000164">
    <property type="protein sequence ID" value="CCO48896.1"/>
    <property type="molecule type" value="Genomic_DNA"/>
</dbReference>
<dbReference type="AlphaFoldDB" id="A0AAV2VVY7"/>
<evidence type="ECO:0000313" key="2">
    <source>
        <dbReference type="Proteomes" id="UP000018211"/>
    </source>
</evidence>
<accession>A0AAV2VVY7</accession>
<gene>
    <name evidence="1" type="ORF">VIBNISOn1_70002</name>
</gene>
<protein>
    <submittedName>
        <fullName evidence="1">Uncharacterized protein</fullName>
    </submittedName>
</protein>
<name>A0AAV2VVY7_9VIBR</name>
<organism evidence="1 2">
    <name type="scientific">Vibrio nigripulchritudo SOn1</name>
    <dbReference type="NCBI Taxonomy" id="1238450"/>
    <lineage>
        <taxon>Bacteria</taxon>
        <taxon>Pseudomonadati</taxon>
        <taxon>Pseudomonadota</taxon>
        <taxon>Gammaproteobacteria</taxon>
        <taxon>Vibrionales</taxon>
        <taxon>Vibrionaceae</taxon>
        <taxon>Vibrio</taxon>
    </lineage>
</organism>
<proteinExistence type="predicted"/>
<evidence type="ECO:0000313" key="1">
    <source>
        <dbReference type="EMBL" id="CCO48896.1"/>
    </source>
</evidence>
<dbReference type="Proteomes" id="UP000018211">
    <property type="component" value="Unassembled WGS sequence"/>
</dbReference>
<sequence>MHTITYSLSDFRRQLSHFDYLQDVDRLFFNHTKDTVNPYMKFTFVYEFNQTL</sequence>
<comment type="caution">
    <text evidence="1">The sequence shown here is derived from an EMBL/GenBank/DDBJ whole genome shotgun (WGS) entry which is preliminary data.</text>
</comment>
<reference evidence="1 2" key="1">
    <citation type="journal article" date="2013" name="ISME J.">
        <title>Comparative genomics of pathogenic lineages of Vibrio nigripulchritudo identifies virulence-associated traits.</title>
        <authorList>
            <person name="Goudenege D."/>
            <person name="Labreuche Y."/>
            <person name="Krin E."/>
            <person name="Ansquer D."/>
            <person name="Mangenot S."/>
            <person name="Calteau A."/>
            <person name="Medigue C."/>
            <person name="Mazel D."/>
            <person name="Polz M.F."/>
            <person name="Le Roux F."/>
        </authorList>
    </citation>
    <scope>NUCLEOTIDE SEQUENCE [LARGE SCALE GENOMIC DNA]</scope>
    <source>
        <strain evidence="1 2">SOn1</strain>
    </source>
</reference>